<keyword evidence="1" id="KW-0472">Membrane</keyword>
<dbReference type="SUPFAM" id="SSF57938">
    <property type="entry name" value="DnaJ/Hsp40 cysteine-rich domain"/>
    <property type="match status" value="1"/>
</dbReference>
<feature type="transmembrane region" description="Helical" evidence="1">
    <location>
        <begin position="92"/>
        <end position="112"/>
    </location>
</feature>
<keyword evidence="1" id="KW-1133">Transmembrane helix</keyword>
<protein>
    <submittedName>
        <fullName evidence="2">DUF1109 family protein</fullName>
    </submittedName>
</protein>
<accession>A0A3A4NIB1</accession>
<organism evidence="2 3">
    <name type="scientific">Abyssobacteria bacterium (strain SURF_5)</name>
    <dbReference type="NCBI Taxonomy" id="2093360"/>
    <lineage>
        <taxon>Bacteria</taxon>
        <taxon>Pseudomonadati</taxon>
        <taxon>Candidatus Hydrogenedentota</taxon>
        <taxon>Candidatus Abyssobacteria</taxon>
    </lineage>
</organism>
<sequence length="154" mass="17254">MAYDYKPGEEEDVLKRYIIVAVVVVVLAFLLVLTLYVGLGIDIDMLKMLSKRMSFDAANITFIFVFVLAAFALWGLLREPAASDDVQRRQTYFILLLIFAGLLLAGTIYFRYLATPTHEVVKTEKCPRCDGTGRAKLRPEYPCGECDGTGFVTP</sequence>
<gene>
    <name evidence="2" type="ORF">C4520_14550</name>
</gene>
<name>A0A3A4NIB1_ABYX5</name>
<dbReference type="InterPro" id="IPR036410">
    <property type="entry name" value="HSP_DnaJ_Cys-rich_dom_sf"/>
</dbReference>
<evidence type="ECO:0000313" key="3">
    <source>
        <dbReference type="Proteomes" id="UP000265882"/>
    </source>
</evidence>
<dbReference type="AlphaFoldDB" id="A0A3A4NIB1"/>
<evidence type="ECO:0000256" key="1">
    <source>
        <dbReference type="SAM" id="Phobius"/>
    </source>
</evidence>
<dbReference type="Gene3D" id="6.20.20.10">
    <property type="match status" value="1"/>
</dbReference>
<dbReference type="Proteomes" id="UP000265882">
    <property type="component" value="Unassembled WGS sequence"/>
</dbReference>
<evidence type="ECO:0000313" key="2">
    <source>
        <dbReference type="EMBL" id="RJP18345.1"/>
    </source>
</evidence>
<dbReference type="EMBL" id="QZKU01000102">
    <property type="protein sequence ID" value="RJP18345.1"/>
    <property type="molecule type" value="Genomic_DNA"/>
</dbReference>
<keyword evidence="1" id="KW-0812">Transmembrane</keyword>
<reference evidence="2 3" key="1">
    <citation type="journal article" date="2017" name="ISME J.">
        <title>Energy and carbon metabolisms in a deep terrestrial subsurface fluid microbial community.</title>
        <authorList>
            <person name="Momper L."/>
            <person name="Jungbluth S.P."/>
            <person name="Lee M.D."/>
            <person name="Amend J.P."/>
        </authorList>
    </citation>
    <scope>NUCLEOTIDE SEQUENCE [LARGE SCALE GENOMIC DNA]</scope>
    <source>
        <strain evidence="2">SURF_5</strain>
    </source>
</reference>
<comment type="caution">
    <text evidence="2">The sequence shown here is derived from an EMBL/GenBank/DDBJ whole genome shotgun (WGS) entry which is preliminary data.</text>
</comment>
<proteinExistence type="predicted"/>
<feature type="transmembrane region" description="Helical" evidence="1">
    <location>
        <begin position="60"/>
        <end position="77"/>
    </location>
</feature>
<feature type="transmembrane region" description="Helical" evidence="1">
    <location>
        <begin position="17"/>
        <end position="39"/>
    </location>
</feature>